<dbReference type="SUPFAM" id="SSF50341">
    <property type="entry name" value="CheW-like"/>
    <property type="match status" value="1"/>
</dbReference>
<feature type="domain" description="CheW-like" evidence="15">
    <location>
        <begin position="449"/>
        <end position="584"/>
    </location>
</feature>
<feature type="domain" description="HPt" evidence="16">
    <location>
        <begin position="23"/>
        <end position="127"/>
    </location>
</feature>
<keyword evidence="9" id="KW-0067">ATP-binding</keyword>
<dbReference type="SMART" id="SM00073">
    <property type="entry name" value="HPT"/>
    <property type="match status" value="1"/>
</dbReference>
<dbReference type="CDD" id="cd00088">
    <property type="entry name" value="HPT"/>
    <property type="match status" value="1"/>
</dbReference>
<feature type="domain" description="Histidine kinase" evidence="14">
    <location>
        <begin position="238"/>
        <end position="447"/>
    </location>
</feature>
<dbReference type="EMBL" id="JACHIP010000007">
    <property type="protein sequence ID" value="MBB5059765.1"/>
    <property type="molecule type" value="Genomic_DNA"/>
</dbReference>
<keyword evidence="8 17" id="KW-0418">Kinase</keyword>
<dbReference type="InterPro" id="IPR003594">
    <property type="entry name" value="HATPase_dom"/>
</dbReference>
<dbReference type="Pfam" id="PF02518">
    <property type="entry name" value="HATPase_c"/>
    <property type="match status" value="1"/>
</dbReference>
<keyword evidence="10" id="KW-0902">Two-component regulatory system</keyword>
<evidence type="ECO:0000256" key="10">
    <source>
        <dbReference type="ARBA" id="ARBA00023012"/>
    </source>
</evidence>
<dbReference type="Gene3D" id="1.10.287.560">
    <property type="entry name" value="Histidine kinase CheA-like, homodimeric domain"/>
    <property type="match status" value="1"/>
</dbReference>
<dbReference type="RefSeq" id="WP_184221588.1">
    <property type="nucleotide sequence ID" value="NZ_JACHIP010000007.1"/>
</dbReference>
<dbReference type="PRINTS" id="PR00344">
    <property type="entry name" value="BCTRLSENSOR"/>
</dbReference>
<dbReference type="PROSITE" id="PS50851">
    <property type="entry name" value="CHEW"/>
    <property type="match status" value="1"/>
</dbReference>
<keyword evidence="7" id="KW-0547">Nucleotide-binding</keyword>
<keyword evidence="4" id="KW-0145">Chemotaxis</keyword>
<evidence type="ECO:0000256" key="12">
    <source>
        <dbReference type="PROSITE-ProRule" id="PRU00110"/>
    </source>
</evidence>
<dbReference type="GO" id="GO:0000155">
    <property type="term" value="F:phosphorelay sensor kinase activity"/>
    <property type="evidence" value="ECO:0007669"/>
    <property type="project" value="InterPro"/>
</dbReference>
<organism evidence="17 18">
    <name type="scientific">Granulicella aggregans</name>
    <dbReference type="NCBI Taxonomy" id="474949"/>
    <lineage>
        <taxon>Bacteria</taxon>
        <taxon>Pseudomonadati</taxon>
        <taxon>Acidobacteriota</taxon>
        <taxon>Terriglobia</taxon>
        <taxon>Terriglobales</taxon>
        <taxon>Acidobacteriaceae</taxon>
        <taxon>Granulicella</taxon>
    </lineage>
</organism>
<comment type="catalytic activity">
    <reaction evidence="1">
        <text>ATP + protein L-histidine = ADP + protein N-phospho-L-histidine.</text>
        <dbReference type="EC" id="2.7.13.3"/>
    </reaction>
</comment>
<dbReference type="InterPro" id="IPR004358">
    <property type="entry name" value="Sig_transdc_His_kin-like_C"/>
</dbReference>
<proteinExistence type="predicted"/>
<dbReference type="AlphaFoldDB" id="A0A7W8E700"/>
<dbReference type="PANTHER" id="PTHR43395:SF10">
    <property type="entry name" value="CHEMOTAXIS PROTEIN CHEA"/>
    <property type="match status" value="1"/>
</dbReference>
<gene>
    <name evidence="17" type="ORF">HDF16_004494</name>
</gene>
<evidence type="ECO:0000256" key="13">
    <source>
        <dbReference type="SAM" id="MobiDB-lite"/>
    </source>
</evidence>
<dbReference type="InterPro" id="IPR002545">
    <property type="entry name" value="CheW-lke_dom"/>
</dbReference>
<evidence type="ECO:0000256" key="1">
    <source>
        <dbReference type="ARBA" id="ARBA00000085"/>
    </source>
</evidence>
<evidence type="ECO:0000259" key="14">
    <source>
        <dbReference type="PROSITE" id="PS50109"/>
    </source>
</evidence>
<keyword evidence="18" id="KW-1185">Reference proteome</keyword>
<dbReference type="CDD" id="cd16916">
    <property type="entry name" value="HATPase_CheA-like"/>
    <property type="match status" value="1"/>
</dbReference>
<feature type="modified residue" description="Phosphohistidine" evidence="12">
    <location>
        <position position="70"/>
    </location>
</feature>
<dbReference type="InterPro" id="IPR036097">
    <property type="entry name" value="HisK_dim/P_sf"/>
</dbReference>
<evidence type="ECO:0000256" key="11">
    <source>
        <dbReference type="ARBA" id="ARBA00035100"/>
    </source>
</evidence>
<dbReference type="InterPro" id="IPR036641">
    <property type="entry name" value="HPT_dom_sf"/>
</dbReference>
<evidence type="ECO:0000256" key="7">
    <source>
        <dbReference type="ARBA" id="ARBA00022741"/>
    </source>
</evidence>
<comment type="function">
    <text evidence="11">Involved in the transmission of sensory signals from the chemoreceptors to the flagellar motors. CheA is autophosphorylated; it can transfer its phosphate group to either CheB or CheY.</text>
</comment>
<dbReference type="CDD" id="cd00731">
    <property type="entry name" value="CheA_reg"/>
    <property type="match status" value="1"/>
</dbReference>
<reference evidence="17 18" key="1">
    <citation type="submission" date="2020-08" db="EMBL/GenBank/DDBJ databases">
        <title>Genomic Encyclopedia of Type Strains, Phase IV (KMG-V): Genome sequencing to study the core and pangenomes of soil and plant-associated prokaryotes.</title>
        <authorList>
            <person name="Whitman W."/>
        </authorList>
    </citation>
    <scope>NUCLEOTIDE SEQUENCE [LARGE SCALE GENOMIC DNA]</scope>
    <source>
        <strain evidence="17 18">M8UP14</strain>
    </source>
</reference>
<dbReference type="InterPro" id="IPR008207">
    <property type="entry name" value="Sig_transdc_His_kin_Hpt_dom"/>
</dbReference>
<evidence type="ECO:0000256" key="3">
    <source>
        <dbReference type="ARBA" id="ARBA00021495"/>
    </source>
</evidence>
<dbReference type="Gene3D" id="1.20.120.160">
    <property type="entry name" value="HPT domain"/>
    <property type="match status" value="1"/>
</dbReference>
<evidence type="ECO:0000256" key="2">
    <source>
        <dbReference type="ARBA" id="ARBA00012438"/>
    </source>
</evidence>
<dbReference type="SMART" id="SM00387">
    <property type="entry name" value="HATPase_c"/>
    <property type="match status" value="1"/>
</dbReference>
<evidence type="ECO:0000259" key="15">
    <source>
        <dbReference type="PROSITE" id="PS50851"/>
    </source>
</evidence>
<name>A0A7W8E700_9BACT</name>
<evidence type="ECO:0000256" key="4">
    <source>
        <dbReference type="ARBA" id="ARBA00022500"/>
    </source>
</evidence>
<evidence type="ECO:0000256" key="6">
    <source>
        <dbReference type="ARBA" id="ARBA00022679"/>
    </source>
</evidence>
<protein>
    <recommendedName>
        <fullName evidence="3">Chemotaxis protein CheA</fullName>
        <ecNumber evidence="2">2.7.13.3</ecNumber>
    </recommendedName>
</protein>
<dbReference type="SMART" id="SM01231">
    <property type="entry name" value="H-kinase_dim"/>
    <property type="match status" value="1"/>
</dbReference>
<dbReference type="GO" id="GO:0005737">
    <property type="term" value="C:cytoplasm"/>
    <property type="evidence" value="ECO:0007669"/>
    <property type="project" value="InterPro"/>
</dbReference>
<dbReference type="EC" id="2.7.13.3" evidence="2"/>
<dbReference type="PROSITE" id="PS50109">
    <property type="entry name" value="HIS_KIN"/>
    <property type="match status" value="1"/>
</dbReference>
<evidence type="ECO:0000256" key="8">
    <source>
        <dbReference type="ARBA" id="ARBA00022777"/>
    </source>
</evidence>
<dbReference type="InterPro" id="IPR005467">
    <property type="entry name" value="His_kinase_dom"/>
</dbReference>
<dbReference type="Gene3D" id="3.30.565.10">
    <property type="entry name" value="Histidine kinase-like ATPase, C-terminal domain"/>
    <property type="match status" value="1"/>
</dbReference>
<dbReference type="SUPFAM" id="SSF47384">
    <property type="entry name" value="Homodimeric domain of signal transducing histidine kinase"/>
    <property type="match status" value="1"/>
</dbReference>
<dbReference type="GO" id="GO:0006935">
    <property type="term" value="P:chemotaxis"/>
    <property type="evidence" value="ECO:0007669"/>
    <property type="project" value="InterPro"/>
</dbReference>
<dbReference type="SUPFAM" id="SSF47226">
    <property type="entry name" value="Histidine-containing phosphotransfer domain, HPT domain"/>
    <property type="match status" value="1"/>
</dbReference>
<evidence type="ECO:0000256" key="9">
    <source>
        <dbReference type="ARBA" id="ARBA00022840"/>
    </source>
</evidence>
<dbReference type="FunFam" id="3.30.565.10:FF:000016">
    <property type="entry name" value="Chemotaxis protein CheA, putative"/>
    <property type="match status" value="1"/>
</dbReference>
<dbReference type="PANTHER" id="PTHR43395">
    <property type="entry name" value="SENSOR HISTIDINE KINASE CHEA"/>
    <property type="match status" value="1"/>
</dbReference>
<dbReference type="Gene3D" id="2.30.30.40">
    <property type="entry name" value="SH3 Domains"/>
    <property type="match status" value="1"/>
</dbReference>
<keyword evidence="6 17" id="KW-0808">Transferase</keyword>
<evidence type="ECO:0000313" key="17">
    <source>
        <dbReference type="EMBL" id="MBB5059765.1"/>
    </source>
</evidence>
<dbReference type="InterPro" id="IPR036890">
    <property type="entry name" value="HATPase_C_sf"/>
</dbReference>
<dbReference type="InterPro" id="IPR037006">
    <property type="entry name" value="CheA-like_homodim_sf"/>
</dbReference>
<dbReference type="Pfam" id="PF02895">
    <property type="entry name" value="H-kinase_dim"/>
    <property type="match status" value="1"/>
</dbReference>
<dbReference type="InterPro" id="IPR036061">
    <property type="entry name" value="CheW-like_dom_sf"/>
</dbReference>
<evidence type="ECO:0000313" key="18">
    <source>
        <dbReference type="Proteomes" id="UP000540989"/>
    </source>
</evidence>
<dbReference type="InterPro" id="IPR051315">
    <property type="entry name" value="Bact_Chemotaxis_CheA"/>
</dbReference>
<sequence>MMPADLTPDDLDLQTQEPGDMSAYTADPAMLADFIVEVREHLNSIEEKILHIESTGADSGDIDAAFRAFHTIKGLAGFLELSDIQQVAHEVETLLDLGRSGKLSSLSSIADAVLQSMDFIRGETDRLEFVATSDGSAPGAARTLVSTDTIIQKIRATVSSSQENKEEDQPSEVEDTPSAHDVPLSETQTTSAKKESTRNSSIRVETAKLDHLMNLIGELVIAQTLVSHSPKLLGLQDSRLTGDLALLTRVTTEVQRITTSMRMVPIGTQFHRTARLIRDLSRQVGKQISLSTLGEETELDKTIAEELADPLLHMVRNSIDHGIETPEQRIAAGKDPCASIRLAAYHNAGQIVIQVSDDGRGLDRTRILAKATERGLVRPGAQLTDTEVYLLIFEPGFSTAEAVTGLSGRGVGMDVVKKHVEKLRGRIDIQSEQGKGATFFLRLPLTLAIIEGLVVCVGDNRYIVPMFSILEILRPDEPSLSTVQGRGEMATVRGILLPIVRLHERFNLALSTRQLTEGMLIVSQSDGKRFCLFVDDVLGKQEVVIKTLGTTFKDVAGLAGCAVLSDGRVGLILDVHAIYRTPPIQAFAHLPVQASAASADNHTQGVD</sequence>
<evidence type="ECO:0000256" key="5">
    <source>
        <dbReference type="ARBA" id="ARBA00022553"/>
    </source>
</evidence>
<evidence type="ECO:0000259" key="16">
    <source>
        <dbReference type="PROSITE" id="PS50894"/>
    </source>
</evidence>
<dbReference type="PROSITE" id="PS50894">
    <property type="entry name" value="HPT"/>
    <property type="match status" value="1"/>
</dbReference>
<dbReference type="SUPFAM" id="SSF55874">
    <property type="entry name" value="ATPase domain of HSP90 chaperone/DNA topoisomerase II/histidine kinase"/>
    <property type="match status" value="1"/>
</dbReference>
<accession>A0A7W8E700</accession>
<dbReference type="Pfam" id="PF01627">
    <property type="entry name" value="Hpt"/>
    <property type="match status" value="1"/>
</dbReference>
<feature type="region of interest" description="Disordered" evidence="13">
    <location>
        <begin position="156"/>
        <end position="201"/>
    </location>
</feature>
<comment type="caution">
    <text evidence="17">The sequence shown here is derived from an EMBL/GenBank/DDBJ whole genome shotgun (WGS) entry which is preliminary data.</text>
</comment>
<dbReference type="Pfam" id="PF01584">
    <property type="entry name" value="CheW"/>
    <property type="match status" value="1"/>
</dbReference>
<dbReference type="SMART" id="SM00260">
    <property type="entry name" value="CheW"/>
    <property type="match status" value="1"/>
</dbReference>
<dbReference type="Proteomes" id="UP000540989">
    <property type="component" value="Unassembled WGS sequence"/>
</dbReference>
<keyword evidence="5 12" id="KW-0597">Phosphoprotein</keyword>
<dbReference type="InterPro" id="IPR004105">
    <property type="entry name" value="CheA-like_dim"/>
</dbReference>